<dbReference type="PANTHER" id="PTHR37463">
    <property type="entry name" value="GSL3115 PROTEIN"/>
    <property type="match status" value="1"/>
</dbReference>
<accession>A0A7C1ZQJ6</accession>
<proteinExistence type="predicted"/>
<dbReference type="PANTHER" id="PTHR37463:SF1">
    <property type="entry name" value="DUF2256 DOMAIN-CONTAINING PROTEIN"/>
    <property type="match status" value="1"/>
</dbReference>
<protein>
    <submittedName>
        <fullName evidence="1">DUF2256 domain-containing protein</fullName>
    </submittedName>
</protein>
<dbReference type="EMBL" id="DRHY01000181">
    <property type="protein sequence ID" value="HEC74383.1"/>
    <property type="molecule type" value="Genomic_DNA"/>
</dbReference>
<dbReference type="InterPro" id="IPR017136">
    <property type="entry name" value="UCP037205"/>
</dbReference>
<sequence length="48" mass="5754">MAHTKTTLPTKDCPVCNRPFSWRKKWQRDWQNVIYCSQRCRGLAKASR</sequence>
<gene>
    <name evidence="1" type="ORF">ENI26_08425</name>
</gene>
<evidence type="ECO:0000313" key="1">
    <source>
        <dbReference type="EMBL" id="HEC74383.1"/>
    </source>
</evidence>
<dbReference type="AlphaFoldDB" id="A0A7C1ZQJ6"/>
<dbReference type="PIRSF" id="PIRSF037205">
    <property type="entry name" value="UCP037205"/>
    <property type="match status" value="1"/>
</dbReference>
<organism evidence="1">
    <name type="scientific">Methylophaga aminisulfidivorans</name>
    <dbReference type="NCBI Taxonomy" id="230105"/>
    <lineage>
        <taxon>Bacteria</taxon>
        <taxon>Pseudomonadati</taxon>
        <taxon>Pseudomonadota</taxon>
        <taxon>Gammaproteobacteria</taxon>
        <taxon>Thiotrichales</taxon>
        <taxon>Piscirickettsiaceae</taxon>
        <taxon>Methylophaga</taxon>
    </lineage>
</organism>
<dbReference type="Pfam" id="PF10013">
    <property type="entry name" value="DUF2256"/>
    <property type="match status" value="1"/>
</dbReference>
<comment type="caution">
    <text evidence="1">The sequence shown here is derived from an EMBL/GenBank/DDBJ whole genome shotgun (WGS) entry which is preliminary data.</text>
</comment>
<dbReference type="Proteomes" id="UP000886384">
    <property type="component" value="Unassembled WGS sequence"/>
</dbReference>
<name>A0A7C1ZQJ6_9GAMM</name>
<reference evidence="1" key="1">
    <citation type="journal article" date="2020" name="mSystems">
        <title>Genome- and Community-Level Interaction Insights into Carbon Utilization and Element Cycling Functions of Hydrothermarchaeota in Hydrothermal Sediment.</title>
        <authorList>
            <person name="Zhou Z."/>
            <person name="Liu Y."/>
            <person name="Xu W."/>
            <person name="Pan J."/>
            <person name="Luo Z.H."/>
            <person name="Li M."/>
        </authorList>
    </citation>
    <scope>NUCLEOTIDE SEQUENCE [LARGE SCALE GENOMIC DNA]</scope>
    <source>
        <strain evidence="1">HyVt-380</strain>
    </source>
</reference>